<dbReference type="Gene3D" id="3.90.226.10">
    <property type="entry name" value="2-enoyl-CoA Hydratase, Chain A, domain 1"/>
    <property type="match status" value="1"/>
</dbReference>
<dbReference type="CDD" id="cd06558">
    <property type="entry name" value="crotonase-like"/>
    <property type="match status" value="1"/>
</dbReference>
<name>A0A7K3VWM7_9ACTN</name>
<dbReference type="InterPro" id="IPR001753">
    <property type="entry name" value="Enoyl-CoA_hydra/iso"/>
</dbReference>
<evidence type="ECO:0000313" key="2">
    <source>
        <dbReference type="EMBL" id="NEK57055.1"/>
    </source>
</evidence>
<dbReference type="InterPro" id="IPR018376">
    <property type="entry name" value="Enoyl-CoA_hyd/isom_CS"/>
</dbReference>
<organism evidence="2 3">
    <name type="scientific">Geodermatophilus sabuli</name>
    <dbReference type="NCBI Taxonomy" id="1564158"/>
    <lineage>
        <taxon>Bacteria</taxon>
        <taxon>Bacillati</taxon>
        <taxon>Actinomycetota</taxon>
        <taxon>Actinomycetes</taxon>
        <taxon>Geodermatophilales</taxon>
        <taxon>Geodermatophilaceae</taxon>
        <taxon>Geodermatophilus</taxon>
    </lineage>
</organism>
<keyword evidence="3" id="KW-1185">Reference proteome</keyword>
<gene>
    <name evidence="2" type="ORF">GCU56_04105</name>
</gene>
<accession>A0A7K3VWM7</accession>
<dbReference type="EMBL" id="JAAGWF010000005">
    <property type="protein sequence ID" value="NEK57055.1"/>
    <property type="molecule type" value="Genomic_DNA"/>
</dbReference>
<sequence length="274" mass="28093">MPPVSAGGGAGCVGGGVLVTASGSVPGAASGEVLLEVDGAVAVVTLNAPDRRNALTPSMARELIGLFDEVDARPEIGALVVRAVGKSFCAGGDIATLTSAGRDPAAPEAYDGMSAIYDSFYRLGQVRVPTIAAVRGSAVGAGMNMLLATDLRIIASDARLLCGFLKRGMHPGGGHFVILSRLIGREAASAMALFGEEISGARAAELGLAWESVDDDAVEPRAMELAARVAADPELARVAVGNFRREVAGGAVSWEVATQFERPAQMWSMRRSAG</sequence>
<dbReference type="PANTHER" id="PTHR43459">
    <property type="entry name" value="ENOYL-COA HYDRATASE"/>
    <property type="match status" value="1"/>
</dbReference>
<dbReference type="PROSITE" id="PS00166">
    <property type="entry name" value="ENOYL_COA_HYDRATASE"/>
    <property type="match status" value="1"/>
</dbReference>
<dbReference type="Pfam" id="PF00378">
    <property type="entry name" value="ECH_1"/>
    <property type="match status" value="1"/>
</dbReference>
<dbReference type="PANTHER" id="PTHR43459:SF1">
    <property type="entry name" value="EG:BACN32G11.4 PROTEIN"/>
    <property type="match status" value="1"/>
</dbReference>
<keyword evidence="2" id="KW-0413">Isomerase</keyword>
<dbReference type="InterPro" id="IPR029045">
    <property type="entry name" value="ClpP/crotonase-like_dom_sf"/>
</dbReference>
<dbReference type="SUPFAM" id="SSF52096">
    <property type="entry name" value="ClpP/crotonase"/>
    <property type="match status" value="1"/>
</dbReference>
<comment type="similarity">
    <text evidence="1">Belongs to the enoyl-CoA hydratase/isomerase family.</text>
</comment>
<reference evidence="2 3" key="1">
    <citation type="submission" date="2020-02" db="EMBL/GenBank/DDBJ databases">
        <title>Geodermatophilus sabuli CPCC 205279 I12A-02694.</title>
        <authorList>
            <person name="Jiang Z."/>
        </authorList>
    </citation>
    <scope>NUCLEOTIDE SEQUENCE [LARGE SCALE GENOMIC DNA]</scope>
    <source>
        <strain evidence="2 3">I12A-02694</strain>
    </source>
</reference>
<evidence type="ECO:0000313" key="3">
    <source>
        <dbReference type="Proteomes" id="UP000470246"/>
    </source>
</evidence>
<comment type="caution">
    <text evidence="2">The sequence shown here is derived from an EMBL/GenBank/DDBJ whole genome shotgun (WGS) entry which is preliminary data.</text>
</comment>
<protein>
    <submittedName>
        <fullName evidence="2">Enoyl-CoA hydratase/isomerase family protein</fullName>
    </submittedName>
</protein>
<dbReference type="Proteomes" id="UP000470246">
    <property type="component" value="Unassembled WGS sequence"/>
</dbReference>
<dbReference type="GO" id="GO:0016853">
    <property type="term" value="F:isomerase activity"/>
    <property type="evidence" value="ECO:0007669"/>
    <property type="project" value="UniProtKB-KW"/>
</dbReference>
<dbReference type="AlphaFoldDB" id="A0A7K3VWM7"/>
<evidence type="ECO:0000256" key="1">
    <source>
        <dbReference type="RuleBase" id="RU003707"/>
    </source>
</evidence>
<proteinExistence type="inferred from homology"/>